<feature type="non-terminal residue" evidence="2">
    <location>
        <position position="1"/>
    </location>
</feature>
<evidence type="ECO:0000259" key="1">
    <source>
        <dbReference type="Pfam" id="PF03796"/>
    </source>
</evidence>
<dbReference type="AlphaFoldDB" id="A0A0F9AI07"/>
<accession>A0A0F9AI07</accession>
<dbReference type="SUPFAM" id="SSF52540">
    <property type="entry name" value="P-loop containing nucleoside triphosphate hydrolases"/>
    <property type="match status" value="1"/>
</dbReference>
<dbReference type="Gene3D" id="3.40.50.300">
    <property type="entry name" value="P-loop containing nucleotide triphosphate hydrolases"/>
    <property type="match status" value="1"/>
</dbReference>
<comment type="caution">
    <text evidence="2">The sequence shown here is derived from an EMBL/GenBank/DDBJ whole genome shotgun (WGS) entry which is preliminary data.</text>
</comment>
<dbReference type="InterPro" id="IPR007694">
    <property type="entry name" value="DNA_helicase_DnaB-like_C"/>
</dbReference>
<feature type="domain" description="SF4 helicase" evidence="1">
    <location>
        <begin position="37"/>
        <end position="208"/>
    </location>
</feature>
<evidence type="ECO:0000313" key="2">
    <source>
        <dbReference type="EMBL" id="KKL09194.1"/>
    </source>
</evidence>
<name>A0A0F9AI07_9ZZZZ</name>
<gene>
    <name evidence="2" type="ORF">LCGC14_2568290</name>
</gene>
<dbReference type="GO" id="GO:0005524">
    <property type="term" value="F:ATP binding"/>
    <property type="evidence" value="ECO:0007669"/>
    <property type="project" value="InterPro"/>
</dbReference>
<dbReference type="EMBL" id="LAZR01042578">
    <property type="protein sequence ID" value="KKL09194.1"/>
    <property type="molecule type" value="Genomic_DNA"/>
</dbReference>
<proteinExistence type="predicted"/>
<dbReference type="GO" id="GO:0006260">
    <property type="term" value="P:DNA replication"/>
    <property type="evidence" value="ECO:0007669"/>
    <property type="project" value="InterPro"/>
</dbReference>
<dbReference type="Pfam" id="PF03796">
    <property type="entry name" value="DnaB_C"/>
    <property type="match status" value="1"/>
</dbReference>
<protein>
    <recommendedName>
        <fullName evidence="1">SF4 helicase domain-containing protein</fullName>
    </recommendedName>
</protein>
<dbReference type="InterPro" id="IPR027417">
    <property type="entry name" value="P-loop_NTPase"/>
</dbReference>
<organism evidence="2">
    <name type="scientific">marine sediment metagenome</name>
    <dbReference type="NCBI Taxonomy" id="412755"/>
    <lineage>
        <taxon>unclassified sequences</taxon>
        <taxon>metagenomes</taxon>
        <taxon>ecological metagenomes</taxon>
    </lineage>
</organism>
<dbReference type="GO" id="GO:0003678">
    <property type="term" value="F:DNA helicase activity"/>
    <property type="evidence" value="ECO:0007669"/>
    <property type="project" value="InterPro"/>
</dbReference>
<reference evidence="2" key="1">
    <citation type="journal article" date="2015" name="Nature">
        <title>Complex archaea that bridge the gap between prokaryotes and eukaryotes.</title>
        <authorList>
            <person name="Spang A."/>
            <person name="Saw J.H."/>
            <person name="Jorgensen S.L."/>
            <person name="Zaremba-Niedzwiedzka K."/>
            <person name="Martijn J."/>
            <person name="Lind A.E."/>
            <person name="van Eijk R."/>
            <person name="Schleper C."/>
            <person name="Guy L."/>
            <person name="Ettema T.J."/>
        </authorList>
    </citation>
    <scope>NUCLEOTIDE SEQUENCE</scope>
</reference>
<sequence length="306" mass="35416">TGEYEEDCETDRKALKLRDKRRADQNKVTRIPRFMIQPVDDMISGIGRGHLGMIMAPPGRGKSMMLAWMSVVLAQQGWSVMYVTLEDPIDDVENRLDALITSIKIKDLAIPDMAKKTGFRFQNYRRNVRGRLRVIDCTEQDTTLAQIEAEWERMRQQGWMANVVIIDYDQILKLPPSRIDKRHELDQLYVDMVHFARRNHVMFWTASQTYANADDKVGILTMKDIAEHKGKMRHVTMAISLGKANEKKWPEGTICFGVPKHRNDRSFQSCHIVPDMEYMRIYDVERTAEAINDVSDSPPDIDAKEE</sequence>